<protein>
    <submittedName>
        <fullName evidence="1">Uncharacterized protein</fullName>
    </submittedName>
</protein>
<evidence type="ECO:0000313" key="1">
    <source>
        <dbReference type="EMBL" id="RSM73431.1"/>
    </source>
</evidence>
<dbReference type="AlphaFoldDB" id="A0A428YUX1"/>
<gene>
    <name evidence="1" type="ORF">DMH04_41200</name>
</gene>
<reference evidence="1 2" key="1">
    <citation type="submission" date="2018-05" db="EMBL/GenBank/DDBJ databases">
        <title>Evolution of GPA BGCs.</title>
        <authorList>
            <person name="Waglechner N."/>
            <person name="Wright G.D."/>
        </authorList>
    </citation>
    <scope>NUCLEOTIDE SEQUENCE [LARGE SCALE GENOMIC DNA]</scope>
    <source>
        <strain evidence="1 2">A82846</strain>
    </source>
</reference>
<dbReference type="EMBL" id="QHKI01000056">
    <property type="protein sequence ID" value="RSM73431.1"/>
    <property type="molecule type" value="Genomic_DNA"/>
</dbReference>
<proteinExistence type="predicted"/>
<dbReference type="RefSeq" id="WP_037253762.1">
    <property type="nucleotide sequence ID" value="NZ_QHKI01000056.1"/>
</dbReference>
<name>A0A428YUX1_KIBAR</name>
<comment type="caution">
    <text evidence="1">The sequence shown here is derived from an EMBL/GenBank/DDBJ whole genome shotgun (WGS) entry which is preliminary data.</text>
</comment>
<organism evidence="1 2">
    <name type="scientific">Kibdelosporangium aridum</name>
    <dbReference type="NCBI Taxonomy" id="2030"/>
    <lineage>
        <taxon>Bacteria</taxon>
        <taxon>Bacillati</taxon>
        <taxon>Actinomycetota</taxon>
        <taxon>Actinomycetes</taxon>
        <taxon>Pseudonocardiales</taxon>
        <taxon>Pseudonocardiaceae</taxon>
        <taxon>Kibdelosporangium</taxon>
    </lineage>
</organism>
<accession>A0A428YUX1</accession>
<dbReference type="Proteomes" id="UP000287547">
    <property type="component" value="Unassembled WGS sequence"/>
</dbReference>
<sequence length="70" mass="7497">MTPPAKPLKRTVPCWDALGNAREIDVQLHGRVILLKPPPGAPVELSDDAAILLASTVLTMILKARDTTAK</sequence>
<evidence type="ECO:0000313" key="2">
    <source>
        <dbReference type="Proteomes" id="UP000287547"/>
    </source>
</evidence>